<accession>A0A1N7SDM2</accession>
<evidence type="ECO:0000313" key="3">
    <source>
        <dbReference type="EMBL" id="SIT45441.1"/>
    </source>
</evidence>
<dbReference type="AlphaFoldDB" id="A0A1N7SDM2"/>
<evidence type="ECO:0000313" key="4">
    <source>
        <dbReference type="Proteomes" id="UP000195569"/>
    </source>
</evidence>
<feature type="domain" description="N-acetyltransferase" evidence="2">
    <location>
        <begin position="93"/>
        <end position="251"/>
    </location>
</feature>
<name>A0A1N7SDM2_9BURK</name>
<keyword evidence="4" id="KW-1185">Reference proteome</keyword>
<dbReference type="EMBL" id="CYGY02000046">
    <property type="protein sequence ID" value="SIT45441.1"/>
    <property type="molecule type" value="Genomic_DNA"/>
</dbReference>
<organism evidence="3 4">
    <name type="scientific">Paraburkholderia piptadeniae</name>
    <dbReference type="NCBI Taxonomy" id="1701573"/>
    <lineage>
        <taxon>Bacteria</taxon>
        <taxon>Pseudomonadati</taxon>
        <taxon>Pseudomonadota</taxon>
        <taxon>Betaproteobacteria</taxon>
        <taxon>Burkholderiales</taxon>
        <taxon>Burkholderiaceae</taxon>
        <taxon>Paraburkholderia</taxon>
    </lineage>
</organism>
<dbReference type="Pfam" id="PF13302">
    <property type="entry name" value="Acetyltransf_3"/>
    <property type="match status" value="1"/>
</dbReference>
<evidence type="ECO:0000256" key="1">
    <source>
        <dbReference type="SAM" id="MobiDB-lite"/>
    </source>
</evidence>
<feature type="region of interest" description="Disordered" evidence="1">
    <location>
        <begin position="1"/>
        <end position="21"/>
    </location>
</feature>
<dbReference type="Proteomes" id="UP000195569">
    <property type="component" value="Unassembled WGS sequence"/>
</dbReference>
<dbReference type="InterPro" id="IPR000182">
    <property type="entry name" value="GNAT_dom"/>
</dbReference>
<dbReference type="PANTHER" id="PTHR43441">
    <property type="entry name" value="RIBOSOMAL-PROTEIN-SERINE ACETYLTRANSFERASE"/>
    <property type="match status" value="1"/>
</dbReference>
<dbReference type="FunFam" id="3.40.630.30:FF:000047">
    <property type="entry name" value="Acetyltransferase, GNAT family"/>
    <property type="match status" value="1"/>
</dbReference>
<dbReference type="InterPro" id="IPR051908">
    <property type="entry name" value="Ribosomal_N-acetyltransferase"/>
</dbReference>
<dbReference type="Gene3D" id="3.40.630.30">
    <property type="match status" value="1"/>
</dbReference>
<protein>
    <submittedName>
        <fullName evidence="3">GNAT family acetyltransferase (Modular protein)</fullName>
    </submittedName>
</protein>
<dbReference type="GO" id="GO:1990189">
    <property type="term" value="F:protein N-terminal-serine acetyltransferase activity"/>
    <property type="evidence" value="ECO:0007669"/>
    <property type="project" value="TreeGrafter"/>
</dbReference>
<dbReference type="PANTHER" id="PTHR43441:SF2">
    <property type="entry name" value="FAMILY ACETYLTRANSFERASE, PUTATIVE (AFU_ORTHOLOGUE AFUA_7G00850)-RELATED"/>
    <property type="match status" value="1"/>
</dbReference>
<dbReference type="SUPFAM" id="SSF55729">
    <property type="entry name" value="Acyl-CoA N-acyltransferases (Nat)"/>
    <property type="match status" value="1"/>
</dbReference>
<proteinExistence type="predicted"/>
<comment type="caution">
    <text evidence="3">The sequence shown here is derived from an EMBL/GenBank/DDBJ whole genome shotgun (WGS) entry which is preliminary data.</text>
</comment>
<dbReference type="GO" id="GO:0008999">
    <property type="term" value="F:protein-N-terminal-alanine acetyltransferase activity"/>
    <property type="evidence" value="ECO:0007669"/>
    <property type="project" value="TreeGrafter"/>
</dbReference>
<reference evidence="3" key="1">
    <citation type="submission" date="2016-12" db="EMBL/GenBank/DDBJ databases">
        <authorList>
            <person name="Moulin L."/>
        </authorList>
    </citation>
    <scope>NUCLEOTIDE SEQUENCE [LARGE SCALE GENOMIC DNA]</scope>
    <source>
        <strain evidence="3">STM 7183</strain>
    </source>
</reference>
<gene>
    <name evidence="3" type="ORF">BN2476_460210</name>
</gene>
<dbReference type="InterPro" id="IPR016181">
    <property type="entry name" value="Acyl_CoA_acyltransferase"/>
</dbReference>
<sequence>MRLACRHAHGQQLSFRARSPRSALAPSNPARLVLTDALRLPYLARLAYFKTHTRRENNVGQRVNEYGQPIGEPMPNWQPAKAPGDQPMTGRYCRLERVNVERHLDDLYDAYSAAPDARDWTYLSVGPFGTREAYRDCLTALAASPDPLHYAVIDLATGKAVGTLSLMRIDKSNGVIEVGFVVFSQRLQKTRMATEAIFLLMQRVFDELGYRRFEWKCDALNAPSRAAAARFGFTFEGIFRQAVTYKGRNRDTAWFSIIDSEWPALRAGFAEWLDEANFDSQGKQRRTLQACMAGRLE</sequence>
<evidence type="ECO:0000259" key="2">
    <source>
        <dbReference type="PROSITE" id="PS51186"/>
    </source>
</evidence>
<dbReference type="PROSITE" id="PS51186">
    <property type="entry name" value="GNAT"/>
    <property type="match status" value="1"/>
</dbReference>